<protein>
    <submittedName>
        <fullName evidence="1">Uncharacterized protein</fullName>
    </submittedName>
</protein>
<organism evidence="1 2">
    <name type="scientific">Novacetimonas maltaceti</name>
    <dbReference type="NCBI Taxonomy" id="1203393"/>
    <lineage>
        <taxon>Bacteria</taxon>
        <taxon>Pseudomonadati</taxon>
        <taxon>Pseudomonadota</taxon>
        <taxon>Alphaproteobacteria</taxon>
        <taxon>Acetobacterales</taxon>
        <taxon>Acetobacteraceae</taxon>
        <taxon>Novacetimonas</taxon>
    </lineage>
</organism>
<dbReference type="EMBL" id="POTC01000113">
    <property type="protein sequence ID" value="POF61172.1"/>
    <property type="molecule type" value="Genomic_DNA"/>
</dbReference>
<evidence type="ECO:0000313" key="1">
    <source>
        <dbReference type="EMBL" id="POF61172.1"/>
    </source>
</evidence>
<reference evidence="1 2" key="1">
    <citation type="submission" date="2018-01" db="EMBL/GenBank/DDBJ databases">
        <title>Draft Genome Sequence of Komagataeibacter maltaceti LMG 1529, a Vinegar Producing Acetic Acid Bacterium Isolated from Malt Vinegar Brewery Acetifiers.</title>
        <authorList>
            <person name="Zhang Q."/>
            <person name="Hollensteiner J."/>
            <person name="Poehlein A."/>
            <person name="Daniel R."/>
        </authorList>
    </citation>
    <scope>NUCLEOTIDE SEQUENCE [LARGE SCALE GENOMIC DNA]</scope>
    <source>
        <strain evidence="1 2">LMG 1529</strain>
    </source>
</reference>
<comment type="caution">
    <text evidence="1">The sequence shown here is derived from an EMBL/GenBank/DDBJ whole genome shotgun (WGS) entry which is preliminary data.</text>
</comment>
<dbReference type="AlphaFoldDB" id="A0A2S3VX29"/>
<sequence>MVMLMLVTNTLKSSKKIIGWSFIYKKKGIKKDTHEAIEDVFFIFCSFAA</sequence>
<accession>A0A2S3VX29</accession>
<name>A0A2S3VX29_9PROT</name>
<gene>
    <name evidence="1" type="ORF">KMAL_32110</name>
</gene>
<proteinExistence type="predicted"/>
<keyword evidence="2" id="KW-1185">Reference proteome</keyword>
<dbReference type="Proteomes" id="UP000237344">
    <property type="component" value="Unassembled WGS sequence"/>
</dbReference>
<evidence type="ECO:0000313" key="2">
    <source>
        <dbReference type="Proteomes" id="UP000237344"/>
    </source>
</evidence>